<sequence>MISNETEVVGWTPSPDGRVLAIGQKSSARRSVVKFNKAGHNHWTVTHGFFADMGGFVLRADGLSQPIPLNAEQLFYLVHKKYVDCPNITAGELKDRNKSDGLARLITVWQGTWFLISFIARLIQGLHVTTMELTAVSFVVILFGTAWCWKDKPSDVGTTITLHSSTSIETIITNEGRQPDQPYYQTPLEFVSRDETALNLAWQYYNELSRKILFSPFSRRVTHVPWDRNPSDIFLRMDFDLELVGVAFILVFCAVFLSAWNFAFPTTVERDFWRVASIYMLAYGFVGSLWMELCMWIFIPQKRLTEGLELSLVEQDLAQRPHPVQDWHYKFQQWQKSRRDKKQGSRDRDSDYLVQQPPVQGVLDFLKRSHNISHGKDPYMGVQVGFLIVTSLLCIIYCVLRVFIFVEDFIGLRALPPSAYETVEWTKFIPHI</sequence>
<name>A0A395S1B1_FUSSP</name>
<keyword evidence="3" id="KW-1185">Reference proteome</keyword>
<dbReference type="PANTHER" id="PTHR35043">
    <property type="entry name" value="TRANSCRIPTION FACTOR DOMAIN-CONTAINING PROTEIN"/>
    <property type="match status" value="1"/>
</dbReference>
<evidence type="ECO:0000256" key="1">
    <source>
        <dbReference type="SAM" id="Phobius"/>
    </source>
</evidence>
<dbReference type="Proteomes" id="UP000266152">
    <property type="component" value="Unassembled WGS sequence"/>
</dbReference>
<proteinExistence type="predicted"/>
<evidence type="ECO:0000313" key="2">
    <source>
        <dbReference type="EMBL" id="RGP66161.1"/>
    </source>
</evidence>
<dbReference type="STRING" id="5514.A0A395S1B1"/>
<dbReference type="EMBL" id="PXOF01000096">
    <property type="protein sequence ID" value="RGP66161.1"/>
    <property type="molecule type" value="Genomic_DNA"/>
</dbReference>
<reference evidence="2 3" key="1">
    <citation type="journal article" date="2018" name="PLoS Pathog.">
        <title>Evolution of structural diversity of trichothecenes, a family of toxins produced by plant pathogenic and entomopathogenic fungi.</title>
        <authorList>
            <person name="Proctor R.H."/>
            <person name="McCormick S.P."/>
            <person name="Kim H.S."/>
            <person name="Cardoza R.E."/>
            <person name="Stanley A.M."/>
            <person name="Lindo L."/>
            <person name="Kelly A."/>
            <person name="Brown D.W."/>
            <person name="Lee T."/>
            <person name="Vaughan M.M."/>
            <person name="Alexander N.J."/>
            <person name="Busman M."/>
            <person name="Gutierrez S."/>
        </authorList>
    </citation>
    <scope>NUCLEOTIDE SEQUENCE [LARGE SCALE GENOMIC DNA]</scope>
    <source>
        <strain evidence="2 3">NRRL 3299</strain>
    </source>
</reference>
<accession>A0A395S1B1</accession>
<dbReference type="AlphaFoldDB" id="A0A395S1B1"/>
<keyword evidence="1" id="KW-0812">Transmembrane</keyword>
<evidence type="ECO:0000313" key="3">
    <source>
        <dbReference type="Proteomes" id="UP000266152"/>
    </source>
</evidence>
<protein>
    <submittedName>
        <fullName evidence="2">Uncharacterized protein</fullName>
    </submittedName>
</protein>
<gene>
    <name evidence="2" type="ORF">FSPOR_6781</name>
</gene>
<feature type="transmembrane region" description="Helical" evidence="1">
    <location>
        <begin position="384"/>
        <end position="406"/>
    </location>
</feature>
<dbReference type="PANTHER" id="PTHR35043:SF8">
    <property type="entry name" value="DUF4220 DOMAIN-CONTAINING PROTEIN"/>
    <property type="match status" value="1"/>
</dbReference>
<feature type="transmembrane region" description="Helical" evidence="1">
    <location>
        <begin position="243"/>
        <end position="264"/>
    </location>
</feature>
<organism evidence="2 3">
    <name type="scientific">Fusarium sporotrichioides</name>
    <dbReference type="NCBI Taxonomy" id="5514"/>
    <lineage>
        <taxon>Eukaryota</taxon>
        <taxon>Fungi</taxon>
        <taxon>Dikarya</taxon>
        <taxon>Ascomycota</taxon>
        <taxon>Pezizomycotina</taxon>
        <taxon>Sordariomycetes</taxon>
        <taxon>Hypocreomycetidae</taxon>
        <taxon>Hypocreales</taxon>
        <taxon>Nectriaceae</taxon>
        <taxon>Fusarium</taxon>
    </lineage>
</organism>
<keyword evidence="1" id="KW-0472">Membrane</keyword>
<keyword evidence="1" id="KW-1133">Transmembrane helix</keyword>
<feature type="transmembrane region" description="Helical" evidence="1">
    <location>
        <begin position="276"/>
        <end position="299"/>
    </location>
</feature>
<comment type="caution">
    <text evidence="2">The sequence shown here is derived from an EMBL/GenBank/DDBJ whole genome shotgun (WGS) entry which is preliminary data.</text>
</comment>